<reference evidence="2 3" key="1">
    <citation type="submission" date="2024-06" db="EMBL/GenBank/DDBJ databases">
        <authorList>
            <person name="Kaempfer P."/>
            <person name="Viver T."/>
        </authorList>
    </citation>
    <scope>NUCLEOTIDE SEQUENCE [LARGE SCALE GENOMIC DNA]</scope>
    <source>
        <strain evidence="2 3">ST-37</strain>
    </source>
</reference>
<gene>
    <name evidence="2" type="ORF">ABS765_08670</name>
</gene>
<dbReference type="Pfam" id="PF14206">
    <property type="entry name" value="Cys_rich_CPCC"/>
    <property type="match status" value="1"/>
</dbReference>
<feature type="domain" description="Cysteine-rich CPCC" evidence="1">
    <location>
        <begin position="11"/>
        <end position="77"/>
    </location>
</feature>
<evidence type="ECO:0000313" key="3">
    <source>
        <dbReference type="Proteomes" id="UP001629058"/>
    </source>
</evidence>
<name>A0ABW8Y1Y9_9FLAO</name>
<comment type="caution">
    <text evidence="2">The sequence shown here is derived from an EMBL/GenBank/DDBJ whole genome shotgun (WGS) entry which is preliminary data.</text>
</comment>
<keyword evidence="3" id="KW-1185">Reference proteome</keyword>
<protein>
    <submittedName>
        <fullName evidence="2">CPCC family cysteine-rich protein</fullName>
    </submittedName>
</protein>
<organism evidence="2 3">
    <name type="scientific">Chryseobacterium terrae</name>
    <dbReference type="NCBI Taxonomy" id="3163299"/>
    <lineage>
        <taxon>Bacteria</taxon>
        <taxon>Pseudomonadati</taxon>
        <taxon>Bacteroidota</taxon>
        <taxon>Flavobacteriia</taxon>
        <taxon>Flavobacteriales</taxon>
        <taxon>Weeksellaceae</taxon>
        <taxon>Chryseobacterium group</taxon>
        <taxon>Chryseobacterium</taxon>
    </lineage>
</organism>
<proteinExistence type="predicted"/>
<dbReference type="EMBL" id="JBELPY010000004">
    <property type="protein sequence ID" value="MFL9834099.1"/>
    <property type="molecule type" value="Genomic_DNA"/>
</dbReference>
<evidence type="ECO:0000259" key="1">
    <source>
        <dbReference type="Pfam" id="PF14206"/>
    </source>
</evidence>
<dbReference type="InterPro" id="IPR025983">
    <property type="entry name" value="Cys_rich_CPCC"/>
</dbReference>
<dbReference type="Proteomes" id="UP001629058">
    <property type="component" value="Unassembled WGS sequence"/>
</dbReference>
<sequence length="87" mass="10070">MDESNDKIIVQCNCCGYFTISERGQYEICNVCFWEDDGSFELFENSGPNHITLDEGRANFLKFGACEERFIKNVVKNPEAKYRKSNL</sequence>
<accession>A0ABW8Y1Y9</accession>
<evidence type="ECO:0000313" key="2">
    <source>
        <dbReference type="EMBL" id="MFL9834099.1"/>
    </source>
</evidence>
<dbReference type="RefSeq" id="WP_408089598.1">
    <property type="nucleotide sequence ID" value="NZ_JBELPY010000004.1"/>
</dbReference>